<organism evidence="2">
    <name type="scientific">Rhizophagus irregularis (strain DAOM 181602 / DAOM 197198 / MUCL 43194)</name>
    <name type="common">Arbuscular mycorrhizal fungus</name>
    <name type="synonym">Glomus intraradices</name>
    <dbReference type="NCBI Taxonomy" id="747089"/>
    <lineage>
        <taxon>Eukaryota</taxon>
        <taxon>Fungi</taxon>
        <taxon>Fungi incertae sedis</taxon>
        <taxon>Mucoromycota</taxon>
        <taxon>Glomeromycotina</taxon>
        <taxon>Glomeromycetes</taxon>
        <taxon>Glomerales</taxon>
        <taxon>Glomeraceae</taxon>
        <taxon>Rhizophagus</taxon>
    </lineage>
</organism>
<dbReference type="EMBL" id="KI284736">
    <property type="protein sequence ID" value="ESA12631.1"/>
    <property type="molecule type" value="Genomic_DNA"/>
</dbReference>
<dbReference type="AlphaFoldDB" id="U9UAJ1"/>
<name>U9UAJ1_RHIID</name>
<dbReference type="Pfam" id="PF07714">
    <property type="entry name" value="PK_Tyr_Ser-Thr"/>
    <property type="match status" value="1"/>
</dbReference>
<proteinExistence type="predicted"/>
<reference evidence="2" key="1">
    <citation type="submission" date="2013-07" db="EMBL/GenBank/DDBJ databases">
        <title>The genome of an arbuscular mycorrhizal fungus provides insights into the evolution of the oldest plant symbiosis.</title>
        <authorList>
            <consortium name="DOE Joint Genome Institute"/>
            <person name="Tisserant E."/>
            <person name="Malbreil M."/>
            <person name="Kuo A."/>
            <person name="Kohler A."/>
            <person name="Symeonidi A."/>
            <person name="Balestrini R."/>
            <person name="Charron P."/>
            <person name="Duensing N."/>
            <person name="Frei-dit-Frey N."/>
            <person name="Gianinazzi-Pearson V."/>
            <person name="Gilbert B."/>
            <person name="Handa Y."/>
            <person name="Hijri M."/>
            <person name="Kaul R."/>
            <person name="Kawaguchi M."/>
            <person name="Krajinski F."/>
            <person name="Lammers P."/>
            <person name="Lapierre D."/>
            <person name="Masclaux F.G."/>
            <person name="Murat C."/>
            <person name="Morin E."/>
            <person name="Ndikumana S."/>
            <person name="Pagni M."/>
            <person name="Petitpierre D."/>
            <person name="Requena N."/>
            <person name="Rosikiewicz P."/>
            <person name="Riley R."/>
            <person name="Saito K."/>
            <person name="San Clemente H."/>
            <person name="Shapiro H."/>
            <person name="van Tuinen D."/>
            <person name="Becard G."/>
            <person name="Bonfante P."/>
            <person name="Paszkowski U."/>
            <person name="Shachar-Hill Y."/>
            <person name="Young J.P."/>
            <person name="Sanders I.R."/>
            <person name="Henrissat B."/>
            <person name="Rensing S.A."/>
            <person name="Grigoriev I.V."/>
            <person name="Corradi N."/>
            <person name="Roux C."/>
            <person name="Martin F."/>
        </authorList>
    </citation>
    <scope>NUCLEOTIDE SEQUENCE</scope>
    <source>
        <strain evidence="2">DAOM 197198</strain>
    </source>
</reference>
<dbReference type="SUPFAM" id="SSF56112">
    <property type="entry name" value="Protein kinase-like (PK-like)"/>
    <property type="match status" value="1"/>
</dbReference>
<evidence type="ECO:0000259" key="1">
    <source>
        <dbReference type="Pfam" id="PF07714"/>
    </source>
</evidence>
<dbReference type="Gene3D" id="1.10.510.10">
    <property type="entry name" value="Transferase(Phosphotransferase) domain 1"/>
    <property type="match status" value="1"/>
</dbReference>
<dbReference type="InterPro" id="IPR001245">
    <property type="entry name" value="Ser-Thr/Tyr_kinase_cat_dom"/>
</dbReference>
<evidence type="ECO:0000313" key="2">
    <source>
        <dbReference type="EMBL" id="ESA12631.1"/>
    </source>
</evidence>
<protein>
    <recommendedName>
        <fullName evidence="1">Serine-threonine/tyrosine-protein kinase catalytic domain-containing protein</fullName>
    </recommendedName>
</protein>
<gene>
    <name evidence="2" type="ORF">GLOINDRAFT_26925</name>
</gene>
<dbReference type="GO" id="GO:0004672">
    <property type="term" value="F:protein kinase activity"/>
    <property type="evidence" value="ECO:0007669"/>
    <property type="project" value="InterPro"/>
</dbReference>
<sequence>MSILINISYWNNENQKWYRFTEQKVALKSLDNSLDISTDFLNNEIKSHLQIYLWDIVYCYGITQDPNTKDYMMVLKYCENGNLRNYYLNKPENDINNKINKL</sequence>
<feature type="domain" description="Serine-threonine/tyrosine-protein kinase catalytic" evidence="1">
    <location>
        <begin position="20"/>
        <end position="95"/>
    </location>
</feature>
<dbReference type="InterPro" id="IPR011009">
    <property type="entry name" value="Kinase-like_dom_sf"/>
</dbReference>
<accession>U9UAJ1</accession>
<dbReference type="HOGENOM" id="CLU_2278923_0_0_1"/>